<gene>
    <name evidence="2" type="ORF">BCR39DRAFT_38689</name>
</gene>
<dbReference type="AlphaFoldDB" id="A0A1Y2BMA0"/>
<name>A0A1Y2BMA0_9TREE</name>
<feature type="region of interest" description="Disordered" evidence="1">
    <location>
        <begin position="77"/>
        <end position="154"/>
    </location>
</feature>
<dbReference type="InParanoid" id="A0A1Y2BMA0"/>
<accession>A0A1Y2BMA0</accession>
<proteinExistence type="predicted"/>
<sequence length="154" mass="16874">MRSQDVVQEQESRCRGLRLLTLVRPPPPVIIVTCWVAKLMTGPAATRGKRKIVDDEDDLDEDEVSLNTSVWLAGCMLSEQEEDSAEESEEEARPVRSKKRVSNGAVKSKAPPALRKPKKTNGAAANLHSDGPEPDLAEGLKTDNPLFSELLSLD</sequence>
<feature type="compositionally biased region" description="Acidic residues" evidence="1">
    <location>
        <begin position="79"/>
        <end position="90"/>
    </location>
</feature>
<dbReference type="EMBL" id="MCFC01000001">
    <property type="protein sequence ID" value="ORY35893.1"/>
    <property type="molecule type" value="Genomic_DNA"/>
</dbReference>
<organism evidence="2 3">
    <name type="scientific">Naematelia encephala</name>
    <dbReference type="NCBI Taxonomy" id="71784"/>
    <lineage>
        <taxon>Eukaryota</taxon>
        <taxon>Fungi</taxon>
        <taxon>Dikarya</taxon>
        <taxon>Basidiomycota</taxon>
        <taxon>Agaricomycotina</taxon>
        <taxon>Tremellomycetes</taxon>
        <taxon>Tremellales</taxon>
        <taxon>Naemateliaceae</taxon>
        <taxon>Naematelia</taxon>
    </lineage>
</organism>
<evidence type="ECO:0000313" key="2">
    <source>
        <dbReference type="EMBL" id="ORY35893.1"/>
    </source>
</evidence>
<evidence type="ECO:0000313" key="3">
    <source>
        <dbReference type="Proteomes" id="UP000193986"/>
    </source>
</evidence>
<reference evidence="2 3" key="1">
    <citation type="submission" date="2016-07" db="EMBL/GenBank/DDBJ databases">
        <title>Pervasive Adenine N6-methylation of Active Genes in Fungi.</title>
        <authorList>
            <consortium name="DOE Joint Genome Institute"/>
            <person name="Mondo S.J."/>
            <person name="Dannebaum R.O."/>
            <person name="Kuo R.C."/>
            <person name="Labutti K."/>
            <person name="Haridas S."/>
            <person name="Kuo A."/>
            <person name="Salamov A."/>
            <person name="Ahrendt S.R."/>
            <person name="Lipzen A."/>
            <person name="Sullivan W."/>
            <person name="Andreopoulos W.B."/>
            <person name="Clum A."/>
            <person name="Lindquist E."/>
            <person name="Daum C."/>
            <person name="Ramamoorthy G.K."/>
            <person name="Gryganskyi A."/>
            <person name="Culley D."/>
            <person name="Magnuson J.K."/>
            <person name="James T.Y."/>
            <person name="O'Malley M.A."/>
            <person name="Stajich J.E."/>
            <person name="Spatafora J.W."/>
            <person name="Visel A."/>
            <person name="Grigoriev I.V."/>
        </authorList>
    </citation>
    <scope>NUCLEOTIDE SEQUENCE [LARGE SCALE GENOMIC DNA]</scope>
    <source>
        <strain evidence="2 3">68-887.2</strain>
    </source>
</reference>
<keyword evidence="3" id="KW-1185">Reference proteome</keyword>
<comment type="caution">
    <text evidence="2">The sequence shown here is derived from an EMBL/GenBank/DDBJ whole genome shotgun (WGS) entry which is preliminary data.</text>
</comment>
<evidence type="ECO:0000256" key="1">
    <source>
        <dbReference type="SAM" id="MobiDB-lite"/>
    </source>
</evidence>
<dbReference type="Proteomes" id="UP000193986">
    <property type="component" value="Unassembled WGS sequence"/>
</dbReference>
<protein>
    <submittedName>
        <fullName evidence="2">Uncharacterized protein</fullName>
    </submittedName>
</protein>